<organism evidence="2 3">
    <name type="scientific">Sulfurirhabdus autotrophica</name>
    <dbReference type="NCBI Taxonomy" id="1706046"/>
    <lineage>
        <taxon>Bacteria</taxon>
        <taxon>Pseudomonadati</taxon>
        <taxon>Pseudomonadota</taxon>
        <taxon>Betaproteobacteria</taxon>
        <taxon>Nitrosomonadales</taxon>
        <taxon>Sulfuricellaceae</taxon>
        <taxon>Sulfurirhabdus</taxon>
    </lineage>
</organism>
<dbReference type="AlphaFoldDB" id="A0A4R3Y1K1"/>
<sequence>MSVKAPVENKQRYIEVSADDLPLHCPTPEMVLWNAHPRVFLDIETKGEALCPYCGTFYKLKGGPASSHH</sequence>
<name>A0A4R3Y1K1_9PROT</name>
<dbReference type="Gene3D" id="2.60.260.40">
    <property type="entry name" value="q5lls5 like domains"/>
    <property type="match status" value="1"/>
</dbReference>
<dbReference type="RefSeq" id="WP_124946740.1">
    <property type="nucleotide sequence ID" value="NZ_BHVT01000039.1"/>
</dbReference>
<dbReference type="EMBL" id="SMCO01000009">
    <property type="protein sequence ID" value="TCV85397.1"/>
    <property type="molecule type" value="Genomic_DNA"/>
</dbReference>
<evidence type="ECO:0000313" key="3">
    <source>
        <dbReference type="Proteomes" id="UP000295367"/>
    </source>
</evidence>
<protein>
    <submittedName>
        <fullName evidence="2">Putative Zn-finger protein</fullName>
    </submittedName>
</protein>
<keyword evidence="3" id="KW-1185">Reference proteome</keyword>
<evidence type="ECO:0000259" key="1">
    <source>
        <dbReference type="Pfam" id="PF10276"/>
    </source>
</evidence>
<accession>A0A4R3Y1K1</accession>
<reference evidence="2 3" key="1">
    <citation type="submission" date="2019-03" db="EMBL/GenBank/DDBJ databases">
        <title>Genomic Encyclopedia of Type Strains, Phase IV (KMG-IV): sequencing the most valuable type-strain genomes for metagenomic binning, comparative biology and taxonomic classification.</title>
        <authorList>
            <person name="Goeker M."/>
        </authorList>
    </citation>
    <scope>NUCLEOTIDE SEQUENCE [LARGE SCALE GENOMIC DNA]</scope>
    <source>
        <strain evidence="2 3">DSM 100309</strain>
    </source>
</reference>
<feature type="domain" description="Zinc finger CHCC-type" evidence="1">
    <location>
        <begin position="35"/>
        <end position="58"/>
    </location>
</feature>
<dbReference type="OrthoDB" id="9806844at2"/>
<dbReference type="Proteomes" id="UP000295367">
    <property type="component" value="Unassembled WGS sequence"/>
</dbReference>
<dbReference type="InterPro" id="IPR019401">
    <property type="entry name" value="Znf_CHCC"/>
</dbReference>
<dbReference type="Pfam" id="PF10276">
    <property type="entry name" value="zf-CHCC"/>
    <property type="match status" value="1"/>
</dbReference>
<gene>
    <name evidence="2" type="ORF">EDC63_10968</name>
</gene>
<comment type="caution">
    <text evidence="2">The sequence shown here is derived from an EMBL/GenBank/DDBJ whole genome shotgun (WGS) entry which is preliminary data.</text>
</comment>
<evidence type="ECO:0000313" key="2">
    <source>
        <dbReference type="EMBL" id="TCV85397.1"/>
    </source>
</evidence>
<proteinExistence type="predicted"/>